<evidence type="ECO:0000256" key="1">
    <source>
        <dbReference type="ARBA" id="ARBA00022574"/>
    </source>
</evidence>
<dbReference type="Gene3D" id="3.80.10.10">
    <property type="entry name" value="Ribonuclease Inhibitor"/>
    <property type="match status" value="1"/>
</dbReference>
<evidence type="ECO:0000313" key="6">
    <source>
        <dbReference type="Proteomes" id="UP000284706"/>
    </source>
</evidence>
<evidence type="ECO:0000313" key="5">
    <source>
        <dbReference type="EMBL" id="PPQ97772.1"/>
    </source>
</evidence>
<feature type="repeat" description="WD" evidence="3">
    <location>
        <begin position="768"/>
        <end position="794"/>
    </location>
</feature>
<sequence length="970" mass="109572">MEVLPEEVKIYMASFLRPRDLARLARASRSFLDPARWNLYQIVVLKRRRRTLQDTVALIRQNPTVAKAIRSIHFKTDDDWAKQSPLPNGWIDRDIFRGMSQLQNIAFDGLPCANGHLFQDLIASVYSHCPELREITALDIHWPISPPEDRVELNTRLTVPFSLKRLTFKSDLISGCPSPIFLSPVLRADCLLDMKMFLPLTFLTPGLRLEFLDLSIARNSDVLEALRCMRFHNLTTFKITGFVARSSRALINFLSLNDSIQNASFSISETPIVHDAGSEAGILPRLQSISGTPAFISALARICNRVKHVEVLNLDSSLRSPGLDKYRAISSLVSSVGGFPNLKHLSTPGLRTESGQRQSLAPLFRDSRDLRWWTGGFSYRDAGAIGYVLSQLAPFFPVLSRVDIFFWSGGGDPLRSDKRHNSMLKVVQRMPSLKKIYMVDNDSRDMILFTYVVEWAYSGFDEVESAEVYMRREVDAPRRSISQCRRLCLSLSMGAYFPHCSSTMSSPYAHSRWEEQQPRRFYVQLPAASRAVRSFEFDLLCRHTHCAVNVRDAIHLYSLPDFALQMTIRHPSGIRLGAHNFDMRNTVLAAALVDGSLGVWDLSDGRCRSLTKTAPNFELENICIAVPRPEQARKSSNCPSNKGSSTPGNEPMFVSWTYAGGESKCRIWRFPSYEEHDLPITDTIMANPSLLVREIDIGTRILCFDTFGGATTAGFQDCTICVWDIVSGKCKWVLLGHSKPGEYNHRSHGADPELIVRRSFQVRILRLNGSKVCSASDDNTVRVWDLKTGECLHILRGQPPSTILALRLSSVHLVLFLPNVLKIWDTNSGIESAYPAYLKPEKPIYLHSDEQKTILGYEEHEKAGFMLWNTQSGNLFGHYTLAVDRETIVCRFSSGPRVCVALVERVVDRKKVHYLEVWDFGIDDDVRPSEQDEEENPRPAERDTKWDRTPIAGSVVLCCVLIASLLYSSL</sequence>
<dbReference type="Gene3D" id="2.130.10.10">
    <property type="entry name" value="YVTN repeat-like/Quinoprotein amine dehydrogenase"/>
    <property type="match status" value="1"/>
</dbReference>
<dbReference type="InterPro" id="IPR001680">
    <property type="entry name" value="WD40_rpt"/>
</dbReference>
<dbReference type="InParanoid" id="A0A409Y460"/>
<accession>A0A409Y460</accession>
<organism evidence="5 6">
    <name type="scientific">Gymnopilus dilepis</name>
    <dbReference type="NCBI Taxonomy" id="231916"/>
    <lineage>
        <taxon>Eukaryota</taxon>
        <taxon>Fungi</taxon>
        <taxon>Dikarya</taxon>
        <taxon>Basidiomycota</taxon>
        <taxon>Agaricomycotina</taxon>
        <taxon>Agaricomycetes</taxon>
        <taxon>Agaricomycetidae</taxon>
        <taxon>Agaricales</taxon>
        <taxon>Agaricineae</taxon>
        <taxon>Hymenogastraceae</taxon>
        <taxon>Gymnopilus</taxon>
    </lineage>
</organism>
<gene>
    <name evidence="5" type="ORF">CVT26_012802</name>
</gene>
<dbReference type="PANTHER" id="PTHR19848:SF8">
    <property type="entry name" value="F-BOX AND WD REPEAT DOMAIN CONTAINING 7"/>
    <property type="match status" value="1"/>
</dbReference>
<comment type="caution">
    <text evidence="5">The sequence shown here is derived from an EMBL/GenBank/DDBJ whole genome shotgun (WGS) entry which is preliminary data.</text>
</comment>
<proteinExistence type="predicted"/>
<dbReference type="Proteomes" id="UP000284706">
    <property type="component" value="Unassembled WGS sequence"/>
</dbReference>
<name>A0A409Y460_9AGAR</name>
<dbReference type="PANTHER" id="PTHR19848">
    <property type="entry name" value="WD40 REPEAT PROTEIN"/>
    <property type="match status" value="1"/>
</dbReference>
<dbReference type="AlphaFoldDB" id="A0A409Y460"/>
<evidence type="ECO:0000256" key="4">
    <source>
        <dbReference type="SAM" id="MobiDB-lite"/>
    </source>
</evidence>
<dbReference type="InterPro" id="IPR036047">
    <property type="entry name" value="F-box-like_dom_sf"/>
</dbReference>
<dbReference type="InterPro" id="IPR032675">
    <property type="entry name" value="LRR_dom_sf"/>
</dbReference>
<dbReference type="SUPFAM" id="SSF50978">
    <property type="entry name" value="WD40 repeat-like"/>
    <property type="match status" value="1"/>
</dbReference>
<keyword evidence="1 3" id="KW-0853">WD repeat</keyword>
<dbReference type="PROSITE" id="PS50082">
    <property type="entry name" value="WD_REPEATS_2"/>
    <property type="match status" value="1"/>
</dbReference>
<feature type="region of interest" description="Disordered" evidence="4">
    <location>
        <begin position="926"/>
        <end position="945"/>
    </location>
</feature>
<evidence type="ECO:0000256" key="2">
    <source>
        <dbReference type="ARBA" id="ARBA00022737"/>
    </source>
</evidence>
<dbReference type="EMBL" id="NHYE01001198">
    <property type="protein sequence ID" value="PPQ97772.1"/>
    <property type="molecule type" value="Genomic_DNA"/>
</dbReference>
<dbReference type="InterPro" id="IPR036322">
    <property type="entry name" value="WD40_repeat_dom_sf"/>
</dbReference>
<keyword evidence="6" id="KW-1185">Reference proteome</keyword>
<keyword evidence="2" id="KW-0677">Repeat</keyword>
<dbReference type="SUPFAM" id="SSF81383">
    <property type="entry name" value="F-box domain"/>
    <property type="match status" value="1"/>
</dbReference>
<dbReference type="OrthoDB" id="3037650at2759"/>
<dbReference type="PROSITE" id="PS00678">
    <property type="entry name" value="WD_REPEATS_1"/>
    <property type="match status" value="1"/>
</dbReference>
<dbReference type="InterPro" id="IPR015943">
    <property type="entry name" value="WD40/YVTN_repeat-like_dom_sf"/>
</dbReference>
<evidence type="ECO:0000256" key="3">
    <source>
        <dbReference type="PROSITE-ProRule" id="PRU00221"/>
    </source>
</evidence>
<dbReference type="STRING" id="231916.A0A409Y460"/>
<reference evidence="5 6" key="1">
    <citation type="journal article" date="2018" name="Evol. Lett.">
        <title>Horizontal gene cluster transfer increased hallucinogenic mushroom diversity.</title>
        <authorList>
            <person name="Reynolds H.T."/>
            <person name="Vijayakumar V."/>
            <person name="Gluck-Thaler E."/>
            <person name="Korotkin H.B."/>
            <person name="Matheny P.B."/>
            <person name="Slot J.C."/>
        </authorList>
    </citation>
    <scope>NUCLEOTIDE SEQUENCE [LARGE SCALE GENOMIC DNA]</scope>
    <source>
        <strain evidence="5 6">SRW20</strain>
    </source>
</reference>
<dbReference type="InterPro" id="IPR019775">
    <property type="entry name" value="WD40_repeat_CS"/>
</dbReference>
<protein>
    <submittedName>
        <fullName evidence="5">Uncharacterized protein</fullName>
    </submittedName>
</protein>